<evidence type="ECO:0000256" key="4">
    <source>
        <dbReference type="SAM" id="Phobius"/>
    </source>
</evidence>
<feature type="transmembrane region" description="Helical" evidence="4">
    <location>
        <begin position="311"/>
        <end position="331"/>
    </location>
</feature>
<dbReference type="PANTHER" id="PTHR43129">
    <property type="entry name" value="FOSMIDOMYCIN RESISTANCE PROTEIN"/>
    <property type="match status" value="1"/>
</dbReference>
<protein>
    <submittedName>
        <fullName evidence="6">MFS transporter</fullName>
    </submittedName>
</protein>
<gene>
    <name evidence="6" type="ORF">GS398_15625</name>
</gene>
<reference evidence="6 7" key="1">
    <citation type="submission" date="2019-11" db="EMBL/GenBank/DDBJ databases">
        <title>Pedobacter sp. HMF7056 Genome sequencing and assembly.</title>
        <authorList>
            <person name="Kang H."/>
            <person name="Kim H."/>
            <person name="Joh K."/>
        </authorList>
    </citation>
    <scope>NUCLEOTIDE SEQUENCE [LARGE SCALE GENOMIC DNA]</scope>
    <source>
        <strain evidence="6 7">HMF7056</strain>
    </source>
</reference>
<keyword evidence="1 4" id="KW-0812">Transmembrane</keyword>
<dbReference type="Pfam" id="PF07690">
    <property type="entry name" value="MFS_1"/>
    <property type="match status" value="1"/>
</dbReference>
<feature type="domain" description="Major facilitator superfamily (MFS) profile" evidence="5">
    <location>
        <begin position="68"/>
        <end position="449"/>
    </location>
</feature>
<evidence type="ECO:0000256" key="3">
    <source>
        <dbReference type="ARBA" id="ARBA00023136"/>
    </source>
</evidence>
<feature type="transmembrane region" description="Helical" evidence="4">
    <location>
        <begin position="99"/>
        <end position="121"/>
    </location>
</feature>
<evidence type="ECO:0000259" key="5">
    <source>
        <dbReference type="PROSITE" id="PS50850"/>
    </source>
</evidence>
<keyword evidence="7" id="KW-1185">Reference proteome</keyword>
<dbReference type="GO" id="GO:0022857">
    <property type="term" value="F:transmembrane transporter activity"/>
    <property type="evidence" value="ECO:0007669"/>
    <property type="project" value="InterPro"/>
</dbReference>
<feature type="transmembrane region" description="Helical" evidence="4">
    <location>
        <begin position="193"/>
        <end position="215"/>
    </location>
</feature>
<dbReference type="GO" id="GO:0005886">
    <property type="term" value="C:plasma membrane"/>
    <property type="evidence" value="ECO:0007669"/>
    <property type="project" value="TreeGrafter"/>
</dbReference>
<dbReference type="Proteomes" id="UP000451233">
    <property type="component" value="Unassembled WGS sequence"/>
</dbReference>
<keyword evidence="2 4" id="KW-1133">Transmembrane helix</keyword>
<name>A0A7K1Y0C3_9SPHI</name>
<feature type="transmembrane region" description="Helical" evidence="4">
    <location>
        <begin position="141"/>
        <end position="172"/>
    </location>
</feature>
<dbReference type="PROSITE" id="PS50850">
    <property type="entry name" value="MFS"/>
    <property type="match status" value="1"/>
</dbReference>
<feature type="transmembrane region" description="Helical" evidence="4">
    <location>
        <begin position="395"/>
        <end position="414"/>
    </location>
</feature>
<comment type="caution">
    <text evidence="6">The sequence shown here is derived from an EMBL/GenBank/DDBJ whole genome shotgun (WGS) entry which is preliminary data.</text>
</comment>
<dbReference type="InterPro" id="IPR020846">
    <property type="entry name" value="MFS_dom"/>
</dbReference>
<accession>A0A7K1Y0C3</accession>
<dbReference type="InterPro" id="IPR011701">
    <property type="entry name" value="MFS"/>
</dbReference>
<sequence length="454" mass="48261">MILNTFSGGQPPNTLPLKASAVTPLFRGQGLFLNKPVVRSIHIRALKTPATTIGPDAKNAAQSTVYAILFTISFTHLLNDMMQSVIPAIYPLLKRNYHFSFTQIGMITFTFQLTASLLQPFVGFYTDIKPKPYSLAVGMTFTLLGLLALSMASGFPFILLAVALIGAGSSVFHPESSRVAHLASGGKKGLAQSIFQLGGNAGSAIGPLLAALIIVPFGQFSIAWFALAAIAGILILVQVGKWYGGHLHLKKASAKTGPLNGQALSTRKVAAAISILLVLIFSKYFYMAGMTSYFTFFLIDKFHLSVQQSQLYLFAFLAAVAAGTVIGGPLGDRFGRKYVIWGSILGAAPFTMLLPYASLGWTVVLAVLIGVVIASAFSAILVYATDLVPGKVGMIAGLFFGFAFGMGGIGSAVLGWLADRTSIDHVFKICAFLPLIGIITAFLPNLQHQKAQSK</sequence>
<proteinExistence type="predicted"/>
<dbReference type="SUPFAM" id="SSF103473">
    <property type="entry name" value="MFS general substrate transporter"/>
    <property type="match status" value="1"/>
</dbReference>
<organism evidence="6 7">
    <name type="scientific">Hufsiella ginkgonis</name>
    <dbReference type="NCBI Taxonomy" id="2695274"/>
    <lineage>
        <taxon>Bacteria</taxon>
        <taxon>Pseudomonadati</taxon>
        <taxon>Bacteroidota</taxon>
        <taxon>Sphingobacteriia</taxon>
        <taxon>Sphingobacteriales</taxon>
        <taxon>Sphingobacteriaceae</taxon>
        <taxon>Hufsiella</taxon>
    </lineage>
</organism>
<feature type="transmembrane region" description="Helical" evidence="4">
    <location>
        <begin position="363"/>
        <end position="383"/>
    </location>
</feature>
<evidence type="ECO:0000313" key="6">
    <source>
        <dbReference type="EMBL" id="MXV16731.1"/>
    </source>
</evidence>
<evidence type="ECO:0000313" key="7">
    <source>
        <dbReference type="Proteomes" id="UP000451233"/>
    </source>
</evidence>
<evidence type="ECO:0000256" key="1">
    <source>
        <dbReference type="ARBA" id="ARBA00022692"/>
    </source>
</evidence>
<dbReference type="CDD" id="cd17478">
    <property type="entry name" value="MFS_FsR"/>
    <property type="match status" value="1"/>
</dbReference>
<dbReference type="AlphaFoldDB" id="A0A7K1Y0C3"/>
<dbReference type="EMBL" id="WVHS01000003">
    <property type="protein sequence ID" value="MXV16731.1"/>
    <property type="molecule type" value="Genomic_DNA"/>
</dbReference>
<evidence type="ECO:0000256" key="2">
    <source>
        <dbReference type="ARBA" id="ARBA00022989"/>
    </source>
</evidence>
<keyword evidence="3 4" id="KW-0472">Membrane</keyword>
<dbReference type="PANTHER" id="PTHR43129:SF1">
    <property type="entry name" value="FOSMIDOMYCIN RESISTANCE PROTEIN"/>
    <property type="match status" value="1"/>
</dbReference>
<feature type="transmembrane region" description="Helical" evidence="4">
    <location>
        <begin position="221"/>
        <end position="243"/>
    </location>
</feature>
<dbReference type="Gene3D" id="1.20.1250.20">
    <property type="entry name" value="MFS general substrate transporter like domains"/>
    <property type="match status" value="2"/>
</dbReference>
<feature type="transmembrane region" description="Helical" evidence="4">
    <location>
        <begin position="338"/>
        <end position="357"/>
    </location>
</feature>
<feature type="transmembrane region" description="Helical" evidence="4">
    <location>
        <begin position="269"/>
        <end position="299"/>
    </location>
</feature>
<dbReference type="InterPro" id="IPR036259">
    <property type="entry name" value="MFS_trans_sf"/>
</dbReference>
<feature type="transmembrane region" description="Helical" evidence="4">
    <location>
        <begin position="426"/>
        <end position="446"/>
    </location>
</feature>